<dbReference type="Proteomes" id="UP001500212">
    <property type="component" value="Unassembled WGS sequence"/>
</dbReference>
<sequence length="416" mass="45267">MAERRTKREIAMVVAGLAIVVAAVGPLALQWLTNAPDQRMVDLDVYRSGGQAVLRGAPVYDFMTQPPQLLPFTYPPFAVLIAVPLAFVPWSVAQWLWAALILLALTITVRYAFRPLLARFPGWAPVLTGIIVALCAYPMPLRDQFRFGQVDVFLMAMCVADCAAPRTRWPRGLLVGLATAIKLVPGVFIVYFLVTGRRREAVTAVVGAAVVSLGTFLILPADSADYWFRALFDSERLGSNTATTNQSIRGMLLRAYLPDSVASALWLLCAAVIAYVGFRAARRTALMGDEIGGIAITGLVGVLVSPVSWIHHLAWLVVVLGALVGTGRGRKALALAAGVWLFYVLTIPWWGIDLLAYHIGPRPIGRIVQDAYGLGALGLLFVFHRRRSVGKIPERESESDRVDASRDEPRVGTLGP</sequence>
<feature type="transmembrane region" description="Helical" evidence="9">
    <location>
        <begin position="201"/>
        <end position="219"/>
    </location>
</feature>
<dbReference type="Pfam" id="PF09594">
    <property type="entry name" value="GT87"/>
    <property type="match status" value="1"/>
</dbReference>
<evidence type="ECO:0000256" key="3">
    <source>
        <dbReference type="ARBA" id="ARBA00022679"/>
    </source>
</evidence>
<comment type="subcellular location">
    <subcellularLocation>
        <location evidence="1">Cell membrane</location>
        <topology evidence="1">Multi-pass membrane protein</topology>
    </subcellularLocation>
</comment>
<feature type="compositionally biased region" description="Basic and acidic residues" evidence="8">
    <location>
        <begin position="393"/>
        <end position="410"/>
    </location>
</feature>
<feature type="transmembrane region" description="Helical" evidence="9">
    <location>
        <begin position="332"/>
        <end position="352"/>
    </location>
</feature>
<comment type="caution">
    <text evidence="10">The sequence shown here is derived from an EMBL/GenBank/DDBJ whole genome shotgun (WGS) entry which is preliminary data.</text>
</comment>
<evidence type="ECO:0000313" key="10">
    <source>
        <dbReference type="EMBL" id="GAA4618334.1"/>
    </source>
</evidence>
<feature type="transmembrane region" description="Helical" evidence="9">
    <location>
        <begin position="119"/>
        <end position="138"/>
    </location>
</feature>
<evidence type="ECO:0000256" key="2">
    <source>
        <dbReference type="ARBA" id="ARBA00022475"/>
    </source>
</evidence>
<evidence type="ECO:0000256" key="9">
    <source>
        <dbReference type="SAM" id="Phobius"/>
    </source>
</evidence>
<evidence type="ECO:0000256" key="4">
    <source>
        <dbReference type="ARBA" id="ARBA00022692"/>
    </source>
</evidence>
<keyword evidence="5 9" id="KW-1133">Transmembrane helix</keyword>
<evidence type="ECO:0000256" key="1">
    <source>
        <dbReference type="ARBA" id="ARBA00004651"/>
    </source>
</evidence>
<proteinExistence type="inferred from homology"/>
<feature type="transmembrane region" description="Helical" evidence="9">
    <location>
        <begin position="173"/>
        <end position="194"/>
    </location>
</feature>
<evidence type="ECO:0000256" key="5">
    <source>
        <dbReference type="ARBA" id="ARBA00022989"/>
    </source>
</evidence>
<name>A0ABP8TX99_9ACTN</name>
<keyword evidence="11" id="KW-1185">Reference proteome</keyword>
<protein>
    <submittedName>
        <fullName evidence="10">Glycosyltransferase 87 family protein</fullName>
    </submittedName>
</protein>
<feature type="transmembrane region" description="Helical" evidence="9">
    <location>
        <begin position="95"/>
        <end position="113"/>
    </location>
</feature>
<organism evidence="10 11">
    <name type="scientific">Actinoallomurus liliacearum</name>
    <dbReference type="NCBI Taxonomy" id="1080073"/>
    <lineage>
        <taxon>Bacteria</taxon>
        <taxon>Bacillati</taxon>
        <taxon>Actinomycetota</taxon>
        <taxon>Actinomycetes</taxon>
        <taxon>Streptosporangiales</taxon>
        <taxon>Thermomonosporaceae</taxon>
        <taxon>Actinoallomurus</taxon>
    </lineage>
</organism>
<keyword evidence="6 9" id="KW-0472">Membrane</keyword>
<dbReference type="InterPro" id="IPR018584">
    <property type="entry name" value="GT87"/>
</dbReference>
<dbReference type="RefSeq" id="WP_345366542.1">
    <property type="nucleotide sequence ID" value="NZ_BAABHJ010000040.1"/>
</dbReference>
<reference evidence="11" key="1">
    <citation type="journal article" date="2019" name="Int. J. Syst. Evol. Microbiol.">
        <title>The Global Catalogue of Microorganisms (GCM) 10K type strain sequencing project: providing services to taxonomists for standard genome sequencing and annotation.</title>
        <authorList>
            <consortium name="The Broad Institute Genomics Platform"/>
            <consortium name="The Broad Institute Genome Sequencing Center for Infectious Disease"/>
            <person name="Wu L."/>
            <person name="Ma J."/>
        </authorList>
    </citation>
    <scope>NUCLEOTIDE SEQUENCE [LARGE SCALE GENOMIC DNA]</scope>
    <source>
        <strain evidence="11">JCM 17938</strain>
    </source>
</reference>
<feature type="transmembrane region" description="Helical" evidence="9">
    <location>
        <begin position="12"/>
        <end position="32"/>
    </location>
</feature>
<feature type="transmembrane region" description="Helical" evidence="9">
    <location>
        <begin position="309"/>
        <end position="325"/>
    </location>
</feature>
<evidence type="ECO:0000256" key="8">
    <source>
        <dbReference type="SAM" id="MobiDB-lite"/>
    </source>
</evidence>
<keyword evidence="4 9" id="KW-0812">Transmembrane</keyword>
<evidence type="ECO:0000256" key="6">
    <source>
        <dbReference type="ARBA" id="ARBA00023136"/>
    </source>
</evidence>
<feature type="transmembrane region" description="Helical" evidence="9">
    <location>
        <begin position="285"/>
        <end position="303"/>
    </location>
</feature>
<evidence type="ECO:0000313" key="11">
    <source>
        <dbReference type="Proteomes" id="UP001500212"/>
    </source>
</evidence>
<dbReference type="EMBL" id="BAABHJ010000040">
    <property type="protein sequence ID" value="GAA4618334.1"/>
    <property type="molecule type" value="Genomic_DNA"/>
</dbReference>
<evidence type="ECO:0000256" key="7">
    <source>
        <dbReference type="ARBA" id="ARBA00024033"/>
    </source>
</evidence>
<keyword evidence="3" id="KW-0808">Transferase</keyword>
<accession>A0ABP8TX99</accession>
<keyword evidence="2" id="KW-1003">Cell membrane</keyword>
<comment type="similarity">
    <text evidence="7">Belongs to the glycosyltransferase 87 family.</text>
</comment>
<feature type="transmembrane region" description="Helical" evidence="9">
    <location>
        <begin position="260"/>
        <end position="278"/>
    </location>
</feature>
<feature type="transmembrane region" description="Helical" evidence="9">
    <location>
        <begin position="364"/>
        <end position="383"/>
    </location>
</feature>
<feature type="region of interest" description="Disordered" evidence="8">
    <location>
        <begin position="393"/>
        <end position="416"/>
    </location>
</feature>
<gene>
    <name evidence="10" type="ORF">GCM10023195_82340</name>
</gene>